<feature type="region of interest" description="Disordered" evidence="5">
    <location>
        <begin position="1205"/>
        <end position="1250"/>
    </location>
</feature>
<feature type="compositionally biased region" description="Basic and acidic residues" evidence="5">
    <location>
        <begin position="277"/>
        <end position="286"/>
    </location>
</feature>
<dbReference type="GO" id="GO:0004198">
    <property type="term" value="F:calcium-dependent cysteine-type endopeptidase activity"/>
    <property type="evidence" value="ECO:0007669"/>
    <property type="project" value="InterPro"/>
</dbReference>
<feature type="region of interest" description="Disordered" evidence="5">
    <location>
        <begin position="358"/>
        <end position="400"/>
    </location>
</feature>
<dbReference type="Proteomes" id="UP001430356">
    <property type="component" value="Unassembled WGS sequence"/>
</dbReference>
<feature type="compositionally biased region" description="Gly residues" evidence="5">
    <location>
        <begin position="1227"/>
        <end position="1238"/>
    </location>
</feature>
<feature type="region of interest" description="Disordered" evidence="5">
    <location>
        <begin position="268"/>
        <end position="320"/>
    </location>
</feature>
<evidence type="ECO:0000313" key="7">
    <source>
        <dbReference type="EMBL" id="KAK7196649.1"/>
    </source>
</evidence>
<dbReference type="InterPro" id="IPR051297">
    <property type="entry name" value="PalB/RIM13"/>
</dbReference>
<dbReference type="PROSITE" id="PS50203">
    <property type="entry name" value="CALPAIN_CAT"/>
    <property type="match status" value="1"/>
</dbReference>
<dbReference type="Pfam" id="PF00648">
    <property type="entry name" value="Peptidase_C2"/>
    <property type="match status" value="1"/>
</dbReference>
<keyword evidence="3" id="KW-0788">Thiol protease</keyword>
<reference evidence="7 8" key="1">
    <citation type="journal article" date="2021" name="MBio">
        <title>A New Model Trypanosomatid, Novymonas esmeraldas: Genomic Perception of Its 'Candidatus Pandoraea novymonadis' Endosymbiont.</title>
        <authorList>
            <person name="Zakharova A."/>
            <person name="Saura A."/>
            <person name="Butenko A."/>
            <person name="Podesvova L."/>
            <person name="Warmusova S."/>
            <person name="Kostygov A.Y."/>
            <person name="Nenarokova A."/>
            <person name="Lukes J."/>
            <person name="Opperdoes F.R."/>
            <person name="Yurchenko V."/>
        </authorList>
    </citation>
    <scope>NUCLEOTIDE SEQUENCE [LARGE SCALE GENOMIC DNA]</scope>
    <source>
        <strain evidence="7 8">E262AT.01</strain>
    </source>
</reference>
<comment type="caution">
    <text evidence="4">Lacks conserved residue(s) required for the propagation of feature annotation.</text>
</comment>
<organism evidence="7 8">
    <name type="scientific">Novymonas esmeraldas</name>
    <dbReference type="NCBI Taxonomy" id="1808958"/>
    <lineage>
        <taxon>Eukaryota</taxon>
        <taxon>Discoba</taxon>
        <taxon>Euglenozoa</taxon>
        <taxon>Kinetoplastea</taxon>
        <taxon>Metakinetoplastina</taxon>
        <taxon>Trypanosomatida</taxon>
        <taxon>Trypanosomatidae</taxon>
        <taxon>Novymonas</taxon>
    </lineage>
</organism>
<protein>
    <submittedName>
        <fullName evidence="7">Calpain-like cysteine peptidase</fullName>
    </submittedName>
</protein>
<evidence type="ECO:0000256" key="4">
    <source>
        <dbReference type="PROSITE-ProRule" id="PRU00239"/>
    </source>
</evidence>
<dbReference type="InterPro" id="IPR001300">
    <property type="entry name" value="Peptidase_C2_calpain_cat"/>
</dbReference>
<keyword evidence="1" id="KW-0645">Protease</keyword>
<feature type="compositionally biased region" description="Polar residues" evidence="5">
    <location>
        <begin position="15"/>
        <end position="25"/>
    </location>
</feature>
<dbReference type="PANTHER" id="PTHR46143:SF1">
    <property type="entry name" value="CALPAIN-7"/>
    <property type="match status" value="1"/>
</dbReference>
<name>A0AAW0EUI7_9TRYP</name>
<keyword evidence="2" id="KW-0378">Hydrolase</keyword>
<evidence type="ECO:0000259" key="6">
    <source>
        <dbReference type="PROSITE" id="PS50203"/>
    </source>
</evidence>
<dbReference type="SMART" id="SM00230">
    <property type="entry name" value="CysPc"/>
    <property type="match status" value="1"/>
</dbReference>
<evidence type="ECO:0000256" key="1">
    <source>
        <dbReference type="ARBA" id="ARBA00022670"/>
    </source>
</evidence>
<keyword evidence="8" id="KW-1185">Reference proteome</keyword>
<evidence type="ECO:0000313" key="8">
    <source>
        <dbReference type="Proteomes" id="UP001430356"/>
    </source>
</evidence>
<feature type="domain" description="Calpain catalytic" evidence="6">
    <location>
        <begin position="595"/>
        <end position="864"/>
    </location>
</feature>
<sequence>MSWLNSGSTGHGTLPSLSPSPSARFSTRRAPTADAAADSRRRDAAEEPRRASTPRRTDTPLQRRGDADGARRASAPVSSSRPAERVYSAGGLRALSAAPTNYVRSDDDDDPDVAAAAAATARRDPPESRRAALQRLRANAQSGAALAVDARDAVSGGAAPNSGRMRPRGSVQEYVSRQLQMQSEQGIRTCGRIRRPLSSILVKSDAPELPRSDTDVRRGVDMIKTASNATFWKRTLSKHETDVDLPCYNAYEHILAFYYAEGKEHDDSLEVTTPDSSQRRQRDRVARVLGGDAPGVDSDKSKQRSKGPISASERRASMTSATVDELYERLTMCYRSAGVAKGYLDTLFMQEVLHGDRAPREYETEREDKRGEHFSIPSSDGGEEVEAPPPPLQRGGRGSMRNKTLTTAMMTTTAPATVAAMAAAAAAAAAAKGPVPPPSGYERMLEEMRAQSTPAFFHHNAISAHTLRFLKKRGVIGLGQYSYVLRLWDDEEHGYLATSVFDRKPGFAKQFKDSCTHAIYGAELSRDWGPQDSEPVLVRQHLAPGARKHFPEEGKLLRGHTIIRDARALDIFDGRVCEAGPASTPRDFRLTAIHASIQALAHYDHLFPNWGSLRSIIHPQDNVGRPVVNPVGGMYCLSIVVNGAVRLVKVDDRVPVDPDSGQFRCLTSATFELYPALLEKGLLKANGCGVNLALTESAAVLFQLCGWIPELIRFRSNSGPVAPTTDGLMVPSEMWEVLMEGYNRGRLIMTLTAHWSDGRMPTAAEARRTQSARWFVPPVVYPVLDMITQRLDGSAVPLVRALMLRDTTKDPASRTFEPPFTTSLTPRQLLSLGYTNTHRESGVFCVTWEEAIAHFDHCSVSWNPSTYWDVPAKTEMSEDCTRLCCHGVYNLRNAGQCMARQPQFHICSHLVSQYTHLFLVFCPHTANQPSLPLELRRQDRDSLNNMYGGGVMVRLRVYETSTLPSLTQCKTLDTRGRPASCSFGDCHGRRIVSETEGPRGLQPLAVAQGRHGEFITLGFDCLPGTREYVVVMDVESPHNNAKGKSMFPYTLTLFTCLDPLLERNPNKLPMCAVHAQHATLVQAKQAAKTGGFSTVEVFSATLDVHDLMEEEAQRQPPEHTITMHAIPENPNLNSRTVQSQWSSSDPHTRTVLMQHDNTREHLSTGTQFYFHLDKPEHVSLRMCPSRRSKPGPPEVEMKLLLVRRTRREAAGDDTTSEATQTRRSRRGGGGGGGGGGSVAGHTLRPKNATTSVPRCVRGDLLEGSDIALCSGAWSHDGAVIDTVSPHTVLRDRDGVLVQNALRLRQLYHTSFNVAVTDREHCGGTKMNFFLVSRPNPREQMRYVILQAFADGFLISPHACSIGVNGDLIPHDTEVSEVLASHAMCYEVHEKEGGSIRITPESALLSLALPVPQLELFVDVDLQSTAPAKCSSFTPDSNAWLATARLRAVVRAALSAGPAQRMRLLRTIFCTMTWVRRKVTNESHLAFLEGLGESIEMWLRWHQNLESPGLQTPPLSLPPLPAGDYVVIPCIRPLADDTTTAAGQRHAAAGLSSVSIDITLGVTGGSVELLPARTSTAKQSHAASPAAVPLHAEFSMASVERALPLVDNKRRRRGFSLARWVAGTNKCAQ</sequence>
<dbReference type="GO" id="GO:0006508">
    <property type="term" value="P:proteolysis"/>
    <property type="evidence" value="ECO:0007669"/>
    <property type="project" value="UniProtKB-KW"/>
</dbReference>
<comment type="caution">
    <text evidence="7">The sequence shown here is derived from an EMBL/GenBank/DDBJ whole genome shotgun (WGS) entry which is preliminary data.</text>
</comment>
<accession>A0AAW0EUI7</accession>
<proteinExistence type="predicted"/>
<dbReference type="PANTHER" id="PTHR46143">
    <property type="entry name" value="CALPAIN-7"/>
    <property type="match status" value="1"/>
</dbReference>
<dbReference type="InterPro" id="IPR038765">
    <property type="entry name" value="Papain-like_cys_pep_sf"/>
</dbReference>
<feature type="compositionally biased region" description="Low complexity" evidence="5">
    <location>
        <begin position="72"/>
        <end position="81"/>
    </location>
</feature>
<feature type="compositionally biased region" description="Basic and acidic residues" evidence="5">
    <location>
        <begin position="121"/>
        <end position="130"/>
    </location>
</feature>
<feature type="region of interest" description="Disordered" evidence="5">
    <location>
        <begin position="101"/>
        <end position="131"/>
    </location>
</feature>
<dbReference type="EMBL" id="JAECZO010000081">
    <property type="protein sequence ID" value="KAK7196649.1"/>
    <property type="molecule type" value="Genomic_DNA"/>
</dbReference>
<feature type="compositionally biased region" description="Basic and acidic residues" evidence="5">
    <location>
        <begin position="37"/>
        <end position="71"/>
    </location>
</feature>
<evidence type="ECO:0000256" key="2">
    <source>
        <dbReference type="ARBA" id="ARBA00022801"/>
    </source>
</evidence>
<evidence type="ECO:0000256" key="3">
    <source>
        <dbReference type="ARBA" id="ARBA00022807"/>
    </source>
</evidence>
<feature type="region of interest" description="Disordered" evidence="5">
    <location>
        <begin position="1"/>
        <end position="85"/>
    </location>
</feature>
<evidence type="ECO:0000256" key="5">
    <source>
        <dbReference type="SAM" id="MobiDB-lite"/>
    </source>
</evidence>
<dbReference type="SUPFAM" id="SSF54001">
    <property type="entry name" value="Cysteine proteinases"/>
    <property type="match status" value="1"/>
</dbReference>
<feature type="compositionally biased region" description="Basic and acidic residues" evidence="5">
    <location>
        <begin position="358"/>
        <end position="373"/>
    </location>
</feature>
<gene>
    <name evidence="7" type="ORF">NESM_000603900</name>
</gene>